<evidence type="ECO:0000259" key="2">
    <source>
        <dbReference type="Pfam" id="PF00561"/>
    </source>
</evidence>
<dbReference type="PRINTS" id="PR00412">
    <property type="entry name" value="EPOXHYDRLASE"/>
</dbReference>
<name>A0ABX1R9K0_9PSEU</name>
<evidence type="ECO:0000313" key="4">
    <source>
        <dbReference type="Proteomes" id="UP001296706"/>
    </source>
</evidence>
<sequence length="292" mass="32194">MRTVADVVERHRSSGRDFEADGVRSFVLDRGDGPPVVCLHGVPASSFLFRKLVPEFAGRGLRGVAFDFPGLGLADRPVGFNYSWSGLAEWTGHAVDALGIDRCHLVVHDIGGPIGFEWAITHPERVLSLTVLNSPVDVAVFRRPWSMQPFAIPTVGEAWLAGLRPPGSRWLFRHVGLADQTAMDSSEIDAYFALLKREDGGRAFLRIMRGFELTEAKQAFFYKGLRSRPYPAQVVWGQYDPALGENRRRAVQDALGVESATQLRARHFLPEEQSPAIAAAVVRLAGQQATPH</sequence>
<evidence type="ECO:0000256" key="1">
    <source>
        <dbReference type="ARBA" id="ARBA00022801"/>
    </source>
</evidence>
<proteinExistence type="predicted"/>
<dbReference type="PANTHER" id="PTHR42977:SF3">
    <property type="entry name" value="AB HYDROLASE-1 DOMAIN-CONTAINING PROTEIN"/>
    <property type="match status" value="1"/>
</dbReference>
<dbReference type="Proteomes" id="UP001296706">
    <property type="component" value="Unassembled WGS sequence"/>
</dbReference>
<organism evidence="3 4">
    <name type="scientific">Pseudonocardia xinjiangensis</name>
    <dbReference type="NCBI Taxonomy" id="75289"/>
    <lineage>
        <taxon>Bacteria</taxon>
        <taxon>Bacillati</taxon>
        <taxon>Actinomycetota</taxon>
        <taxon>Actinomycetes</taxon>
        <taxon>Pseudonocardiales</taxon>
        <taxon>Pseudonocardiaceae</taxon>
        <taxon>Pseudonocardia</taxon>
    </lineage>
</organism>
<dbReference type="Gene3D" id="3.40.50.1820">
    <property type="entry name" value="alpha/beta hydrolase"/>
    <property type="match status" value="1"/>
</dbReference>
<dbReference type="SUPFAM" id="SSF53474">
    <property type="entry name" value="alpha/beta-Hydrolases"/>
    <property type="match status" value="1"/>
</dbReference>
<dbReference type="PANTHER" id="PTHR42977">
    <property type="entry name" value="HYDROLASE-RELATED"/>
    <property type="match status" value="1"/>
</dbReference>
<comment type="caution">
    <text evidence="3">The sequence shown here is derived from an EMBL/GenBank/DDBJ whole genome shotgun (WGS) entry which is preliminary data.</text>
</comment>
<keyword evidence="4" id="KW-1185">Reference proteome</keyword>
<gene>
    <name evidence="3" type="ORF">HF577_06255</name>
</gene>
<dbReference type="InterPro" id="IPR000639">
    <property type="entry name" value="Epox_hydrolase-like"/>
</dbReference>
<accession>A0ABX1R9K0</accession>
<keyword evidence="1 3" id="KW-0378">Hydrolase</keyword>
<dbReference type="GO" id="GO:0016787">
    <property type="term" value="F:hydrolase activity"/>
    <property type="evidence" value="ECO:0007669"/>
    <property type="project" value="UniProtKB-KW"/>
</dbReference>
<dbReference type="InterPro" id="IPR051340">
    <property type="entry name" value="Haloalkane_dehalogenase"/>
</dbReference>
<dbReference type="Pfam" id="PF00561">
    <property type="entry name" value="Abhydrolase_1"/>
    <property type="match status" value="1"/>
</dbReference>
<dbReference type="EMBL" id="JAAXKY010000012">
    <property type="protein sequence ID" value="NMH76702.1"/>
    <property type="molecule type" value="Genomic_DNA"/>
</dbReference>
<dbReference type="InterPro" id="IPR029058">
    <property type="entry name" value="AB_hydrolase_fold"/>
</dbReference>
<evidence type="ECO:0000313" key="3">
    <source>
        <dbReference type="EMBL" id="NMH76702.1"/>
    </source>
</evidence>
<feature type="domain" description="AB hydrolase-1" evidence="2">
    <location>
        <begin position="34"/>
        <end position="161"/>
    </location>
</feature>
<reference evidence="3 4" key="1">
    <citation type="submission" date="2020-04" db="EMBL/GenBank/DDBJ databases">
        <authorList>
            <person name="Klaysubun C."/>
            <person name="Duangmal K."/>
            <person name="Lipun K."/>
        </authorList>
    </citation>
    <scope>NUCLEOTIDE SEQUENCE [LARGE SCALE GENOMIC DNA]</scope>
    <source>
        <strain evidence="3 4">JCM 11839</strain>
    </source>
</reference>
<protein>
    <submittedName>
        <fullName evidence="3">Alpha/beta hydrolase</fullName>
    </submittedName>
</protein>
<dbReference type="InterPro" id="IPR000073">
    <property type="entry name" value="AB_hydrolase_1"/>
</dbReference>